<dbReference type="Proteomes" id="UP000628736">
    <property type="component" value="Unassembled WGS sequence"/>
</dbReference>
<dbReference type="InterPro" id="IPR007060">
    <property type="entry name" value="FtsL/DivIC"/>
</dbReference>
<keyword evidence="3" id="KW-1185">Reference proteome</keyword>
<dbReference type="EMBL" id="JACOPO010000002">
    <property type="protein sequence ID" value="MBC5722038.1"/>
    <property type="molecule type" value="Genomic_DNA"/>
</dbReference>
<feature type="transmembrane region" description="Helical" evidence="1">
    <location>
        <begin position="6"/>
        <end position="26"/>
    </location>
</feature>
<evidence type="ECO:0000313" key="2">
    <source>
        <dbReference type="EMBL" id="MBC5722038.1"/>
    </source>
</evidence>
<reference evidence="2" key="1">
    <citation type="submission" date="2020-08" db="EMBL/GenBank/DDBJ databases">
        <title>Genome public.</title>
        <authorList>
            <person name="Liu C."/>
            <person name="Sun Q."/>
        </authorList>
    </citation>
    <scope>NUCLEOTIDE SEQUENCE</scope>
    <source>
        <strain evidence="2">NSJ-23</strain>
    </source>
</reference>
<dbReference type="RefSeq" id="WP_147572725.1">
    <property type="nucleotide sequence ID" value="NZ_JACOPO010000002.1"/>
</dbReference>
<keyword evidence="1" id="KW-1133">Transmembrane helix</keyword>
<dbReference type="Pfam" id="PF04977">
    <property type="entry name" value="DivIC"/>
    <property type="match status" value="1"/>
</dbReference>
<gene>
    <name evidence="2" type="ORF">H8S11_04305</name>
</gene>
<keyword evidence="1" id="KW-0472">Membrane</keyword>
<dbReference type="AlphaFoldDB" id="A0A8J6J8V1"/>
<evidence type="ECO:0000256" key="1">
    <source>
        <dbReference type="SAM" id="Phobius"/>
    </source>
</evidence>
<sequence length="91" mass="10338">MKLKRAGFLTKIVVLALLIYMATSLLDLRGQIQTAQVQRDTLARQVSDQRLENQELEAAIENSDDPEMLEQVAREKGHVKQDEIVYIDVAN</sequence>
<protein>
    <submittedName>
        <fullName evidence="2">Septum formation initiator family protein</fullName>
    </submittedName>
</protein>
<keyword evidence="1" id="KW-0812">Transmembrane</keyword>
<organism evidence="2 3">
    <name type="scientific">Flintibacter hominis</name>
    <dbReference type="NCBI Taxonomy" id="2763048"/>
    <lineage>
        <taxon>Bacteria</taxon>
        <taxon>Bacillati</taxon>
        <taxon>Bacillota</taxon>
        <taxon>Clostridia</taxon>
        <taxon>Eubacteriales</taxon>
        <taxon>Flintibacter</taxon>
    </lineage>
</organism>
<name>A0A8J6J8V1_9FIRM</name>
<accession>A0A8J6J8V1</accession>
<comment type="caution">
    <text evidence="2">The sequence shown here is derived from an EMBL/GenBank/DDBJ whole genome shotgun (WGS) entry which is preliminary data.</text>
</comment>
<evidence type="ECO:0000313" key="3">
    <source>
        <dbReference type="Proteomes" id="UP000628736"/>
    </source>
</evidence>
<proteinExistence type="predicted"/>